<keyword evidence="5" id="KW-0723">Serine/threonine-protein kinase</keyword>
<evidence type="ECO:0000313" key="7">
    <source>
        <dbReference type="EMBL" id="ODM89883.1"/>
    </source>
</evidence>
<dbReference type="InterPro" id="IPR000719">
    <property type="entry name" value="Prot_kinase_dom"/>
</dbReference>
<dbReference type="GO" id="GO:0005524">
    <property type="term" value="F:ATP binding"/>
    <property type="evidence" value="ECO:0007669"/>
    <property type="project" value="UniProtKB-UniRule"/>
</dbReference>
<dbReference type="STRING" id="48709.A0A1D2MA80"/>
<evidence type="ECO:0000256" key="1">
    <source>
        <dbReference type="ARBA" id="ARBA00012513"/>
    </source>
</evidence>
<organism evidence="7 8">
    <name type="scientific">Orchesella cincta</name>
    <name type="common">Springtail</name>
    <name type="synonym">Podura cincta</name>
    <dbReference type="NCBI Taxonomy" id="48709"/>
    <lineage>
        <taxon>Eukaryota</taxon>
        <taxon>Metazoa</taxon>
        <taxon>Ecdysozoa</taxon>
        <taxon>Arthropoda</taxon>
        <taxon>Hexapoda</taxon>
        <taxon>Collembola</taxon>
        <taxon>Entomobryomorpha</taxon>
        <taxon>Entomobryoidea</taxon>
        <taxon>Orchesellidae</taxon>
        <taxon>Orchesellinae</taxon>
        <taxon>Orchesella</taxon>
    </lineage>
</organism>
<feature type="binding site" evidence="4">
    <location>
        <position position="52"/>
    </location>
    <ligand>
        <name>ATP</name>
        <dbReference type="ChEBI" id="CHEBI:30616"/>
    </ligand>
</feature>
<dbReference type="PANTHER" id="PTHR11909">
    <property type="entry name" value="CASEIN KINASE-RELATED"/>
    <property type="match status" value="1"/>
</dbReference>
<evidence type="ECO:0000313" key="8">
    <source>
        <dbReference type="Proteomes" id="UP000094527"/>
    </source>
</evidence>
<keyword evidence="7" id="KW-0808">Transferase</keyword>
<dbReference type="InterPro" id="IPR050235">
    <property type="entry name" value="CK1_Ser-Thr_kinase"/>
</dbReference>
<dbReference type="Pfam" id="PF00069">
    <property type="entry name" value="Pkinase"/>
    <property type="match status" value="1"/>
</dbReference>
<protein>
    <recommendedName>
        <fullName evidence="1">non-specific serine/threonine protein kinase</fullName>
        <ecNumber evidence="1">2.7.11.1</ecNumber>
    </recommendedName>
</protein>
<accession>A0A1D2MA80</accession>
<evidence type="ECO:0000259" key="6">
    <source>
        <dbReference type="PROSITE" id="PS50011"/>
    </source>
</evidence>
<dbReference type="InterPro" id="IPR017441">
    <property type="entry name" value="Protein_kinase_ATP_BS"/>
</dbReference>
<dbReference type="FunFam" id="1.10.510.10:FF:000596">
    <property type="entry name" value="CK1 family protein kinase"/>
    <property type="match status" value="1"/>
</dbReference>
<comment type="similarity">
    <text evidence="5">Belongs to the protein kinase superfamily.</text>
</comment>
<reference evidence="7 8" key="1">
    <citation type="journal article" date="2016" name="Genome Biol. Evol.">
        <title>Gene Family Evolution Reflects Adaptation to Soil Environmental Stressors in the Genome of the Collembolan Orchesella cincta.</title>
        <authorList>
            <person name="Faddeeva-Vakhrusheva A."/>
            <person name="Derks M.F."/>
            <person name="Anvar S.Y."/>
            <person name="Agamennone V."/>
            <person name="Suring W."/>
            <person name="Smit S."/>
            <person name="van Straalen N.M."/>
            <person name="Roelofs D."/>
        </authorList>
    </citation>
    <scope>NUCLEOTIDE SEQUENCE [LARGE SCALE GENOMIC DNA]</scope>
    <source>
        <tissue evidence="7">Mixed pool</tissue>
    </source>
</reference>
<dbReference type="InterPro" id="IPR011009">
    <property type="entry name" value="Kinase-like_dom_sf"/>
</dbReference>
<name>A0A1D2MA80_ORCCI</name>
<evidence type="ECO:0000256" key="5">
    <source>
        <dbReference type="RuleBase" id="RU000304"/>
    </source>
</evidence>
<keyword evidence="3 4" id="KW-0067">ATP-binding</keyword>
<dbReference type="PROSITE" id="PS50011">
    <property type="entry name" value="PROTEIN_KINASE_DOM"/>
    <property type="match status" value="1"/>
</dbReference>
<dbReference type="InterPro" id="IPR008271">
    <property type="entry name" value="Ser/Thr_kinase_AS"/>
</dbReference>
<dbReference type="Proteomes" id="UP000094527">
    <property type="component" value="Unassembled WGS sequence"/>
</dbReference>
<keyword evidence="7" id="KW-0418">Kinase</keyword>
<dbReference type="PROSITE" id="PS00108">
    <property type="entry name" value="PROTEIN_KINASE_ST"/>
    <property type="match status" value="1"/>
</dbReference>
<gene>
    <name evidence="7" type="ORF">Ocin01_16799</name>
</gene>
<dbReference type="SMART" id="SM00220">
    <property type="entry name" value="S_TKc"/>
    <property type="match status" value="1"/>
</dbReference>
<dbReference type="OrthoDB" id="5800476at2759"/>
<feature type="domain" description="Protein kinase" evidence="6">
    <location>
        <begin position="23"/>
        <end position="309"/>
    </location>
</feature>
<dbReference type="EC" id="2.7.11.1" evidence="1"/>
<evidence type="ECO:0000256" key="4">
    <source>
        <dbReference type="PROSITE-ProRule" id="PRU10141"/>
    </source>
</evidence>
<keyword evidence="2 4" id="KW-0547">Nucleotide-binding</keyword>
<proteinExistence type="inferred from homology"/>
<sequence length="315" mass="36454">MALQLGNFSDSNRLLGTVIAGKFRLTRRLGAGSFGEIYLGVIITSGEEVAVKVESKRARYPQLEYESKLYAMLQGGIGVPRIKWYGEAGDNHRALVMDLLGHSLEELFNLCGRLFTCKTVLMLADQMLARIEYVHTKNFVHRDIKPDNFLIGRGRFVDKVYLIDFGLAKKFRDSRTRAHAPYKEGKNLTGTARYASRNSHLGVEQSRRDDLESIGYVLVYFLKGSLPWQGLRAGTKKQKYDRIKESKMSTSIESLCKDLRPEFVTFIKMCQEMRYDEVPDYLYMRRMFRLAFRAQGYQYDYDFDWKPFFPKAEAN</sequence>
<dbReference type="SUPFAM" id="SSF56112">
    <property type="entry name" value="Protein kinase-like (PK-like)"/>
    <property type="match status" value="1"/>
</dbReference>
<dbReference type="EMBL" id="LJIJ01002309">
    <property type="protein sequence ID" value="ODM89883.1"/>
    <property type="molecule type" value="Genomic_DNA"/>
</dbReference>
<keyword evidence="8" id="KW-1185">Reference proteome</keyword>
<comment type="caution">
    <text evidence="7">The sequence shown here is derived from an EMBL/GenBank/DDBJ whole genome shotgun (WGS) entry which is preliminary data.</text>
</comment>
<dbReference type="Gene3D" id="1.10.510.10">
    <property type="entry name" value="Transferase(Phosphotransferase) domain 1"/>
    <property type="match status" value="1"/>
</dbReference>
<evidence type="ECO:0000256" key="3">
    <source>
        <dbReference type="ARBA" id="ARBA00022840"/>
    </source>
</evidence>
<dbReference type="AlphaFoldDB" id="A0A1D2MA80"/>
<dbReference type="PROSITE" id="PS00107">
    <property type="entry name" value="PROTEIN_KINASE_ATP"/>
    <property type="match status" value="1"/>
</dbReference>
<evidence type="ECO:0000256" key="2">
    <source>
        <dbReference type="ARBA" id="ARBA00022741"/>
    </source>
</evidence>
<dbReference type="GO" id="GO:0004674">
    <property type="term" value="F:protein serine/threonine kinase activity"/>
    <property type="evidence" value="ECO:0007669"/>
    <property type="project" value="UniProtKB-KW"/>
</dbReference>